<evidence type="ECO:0000313" key="4">
    <source>
        <dbReference type="EMBL" id="ESL06911.1"/>
    </source>
</evidence>
<dbReference type="EMBL" id="AUPL01005407">
    <property type="protein sequence ID" value="ESL06911.1"/>
    <property type="molecule type" value="Genomic_DNA"/>
</dbReference>
<protein>
    <recommendedName>
        <fullName evidence="3">PUB domain-containing protein</fullName>
    </recommendedName>
</protein>
<keyword evidence="1" id="KW-0175">Coiled coil</keyword>
<dbReference type="InterPro" id="IPR036339">
    <property type="entry name" value="PUB-like_dom_sf"/>
</dbReference>
<evidence type="ECO:0000313" key="5">
    <source>
        <dbReference type="Proteomes" id="UP000031737"/>
    </source>
</evidence>
<dbReference type="OrthoDB" id="49605at2759"/>
<dbReference type="Gene3D" id="1.20.58.2190">
    <property type="match status" value="1"/>
</dbReference>
<dbReference type="Proteomes" id="UP000031737">
    <property type="component" value="Unassembled WGS sequence"/>
</dbReference>
<dbReference type="InterPro" id="IPR018997">
    <property type="entry name" value="PUB_domain"/>
</dbReference>
<accession>A0A061IYF5</accession>
<dbReference type="SUPFAM" id="SSF143503">
    <property type="entry name" value="PUG domain-like"/>
    <property type="match status" value="1"/>
</dbReference>
<proteinExistence type="predicted"/>
<dbReference type="PANTHER" id="PTHR46713">
    <property type="entry name" value="F13M7.16 PROTEIN"/>
    <property type="match status" value="1"/>
</dbReference>
<evidence type="ECO:0000256" key="2">
    <source>
        <dbReference type="SAM" id="MobiDB-lite"/>
    </source>
</evidence>
<feature type="region of interest" description="Disordered" evidence="2">
    <location>
        <begin position="1"/>
        <end position="31"/>
    </location>
</feature>
<feature type="coiled-coil region" evidence="1">
    <location>
        <begin position="103"/>
        <end position="169"/>
    </location>
</feature>
<feature type="compositionally biased region" description="Low complexity" evidence="2">
    <location>
        <begin position="20"/>
        <end position="29"/>
    </location>
</feature>
<comment type="caution">
    <text evidence="4">The sequence shown here is derived from an EMBL/GenBank/DDBJ whole genome shotgun (WGS) entry which is preliminary data.</text>
</comment>
<dbReference type="PANTHER" id="PTHR46713:SF1">
    <property type="entry name" value="F13M7.16 PROTEIN"/>
    <property type="match status" value="1"/>
</dbReference>
<dbReference type="VEuPathDB" id="TriTrypDB:TRSC58_05407"/>
<reference evidence="4 5" key="1">
    <citation type="submission" date="2013-07" db="EMBL/GenBank/DDBJ databases">
        <authorList>
            <person name="Stoco P.H."/>
            <person name="Wagner G."/>
            <person name="Gerber A."/>
            <person name="Zaha A."/>
            <person name="Thompson C."/>
            <person name="Bartholomeu D.C."/>
            <person name="Luckemeyer D.D."/>
            <person name="Bahia D."/>
            <person name="Loreto E."/>
            <person name="Prestes E.B."/>
            <person name="Lima F.M."/>
            <person name="Rodrigues-Luiz G."/>
            <person name="Vallejo G.A."/>
            <person name="Filho J.F."/>
            <person name="Monteiro K.M."/>
            <person name="Tyler K.M."/>
            <person name="de Almeida L.G."/>
            <person name="Ortiz M.F."/>
            <person name="Siervo M.A."/>
            <person name="de Moraes M.H."/>
            <person name="Cunha O.L."/>
            <person name="Mendonca-Neto R."/>
            <person name="Silva R."/>
            <person name="Teixeira S.M."/>
            <person name="Murta S.M."/>
            <person name="Sincero T.C."/>
            <person name="Mendes T.A."/>
            <person name="Urmenyi T.P."/>
            <person name="Silva V.G."/>
            <person name="da Rocha W.D."/>
            <person name="Andersson B."/>
            <person name="Romanha A.J."/>
            <person name="Steindel M."/>
            <person name="de Vasconcelos A.T."/>
            <person name="Grisard E.C."/>
        </authorList>
    </citation>
    <scope>NUCLEOTIDE SEQUENCE [LARGE SCALE GENOMIC DNA]</scope>
    <source>
        <strain evidence="4 5">SC58</strain>
    </source>
</reference>
<evidence type="ECO:0000256" key="1">
    <source>
        <dbReference type="SAM" id="Coils"/>
    </source>
</evidence>
<dbReference type="CDD" id="cd09212">
    <property type="entry name" value="PUB"/>
    <property type="match status" value="1"/>
</dbReference>
<organism evidence="4 5">
    <name type="scientific">Trypanosoma rangeli SC58</name>
    <dbReference type="NCBI Taxonomy" id="429131"/>
    <lineage>
        <taxon>Eukaryota</taxon>
        <taxon>Discoba</taxon>
        <taxon>Euglenozoa</taxon>
        <taxon>Kinetoplastea</taxon>
        <taxon>Metakinetoplastina</taxon>
        <taxon>Trypanosomatida</taxon>
        <taxon>Trypanosomatidae</taxon>
        <taxon>Trypanosoma</taxon>
        <taxon>Herpetosoma</taxon>
    </lineage>
</organism>
<gene>
    <name evidence="4" type="ORF">TRSC58_05407</name>
</gene>
<name>A0A061IYF5_TRYRA</name>
<evidence type="ECO:0000259" key="3">
    <source>
        <dbReference type="Pfam" id="PF09409"/>
    </source>
</evidence>
<sequence>MSGQGEQSPGAWGRSADRCSSSSSSLSLSPERRKTHCISQALFETLQERGFSENAIKKSIVAGCVDAGTCTQWITMHEGHPELDTPLEEGVEVVVKGKRVLTEAEREKKVQELREKAKAKIAEEKRVATEKERERIAMGRKAIETQEVLEKLRRESELAEVRKQKEADRIARRRVKVQILADKYVRQGKTKEEAFRMAELEVEEAAHKRRQETVQAEGKGVENVRGGAWGTASWDIEGLIAQNASLSDVFNTPPEPLSLLPRLVDEVRKHEDAAVAHQCLAVLQTILGNIRDNPFDATKRSLKITTGVFRMRIGPVLSAIQLLRTCGFQLAADENGNECMILTTVVLRVIERAIALLSQET</sequence>
<dbReference type="Pfam" id="PF09409">
    <property type="entry name" value="PUB"/>
    <property type="match status" value="1"/>
</dbReference>
<keyword evidence="5" id="KW-1185">Reference proteome</keyword>
<dbReference type="AlphaFoldDB" id="A0A061IYF5"/>
<feature type="domain" description="PUB" evidence="3">
    <location>
        <begin position="276"/>
        <end position="344"/>
    </location>
</feature>